<dbReference type="OrthoDB" id="6600151at2759"/>
<keyword evidence="1" id="KW-0472">Membrane</keyword>
<sequence length="79" mass="9171">MVLVSKVGRVKALWRQGWTEIPEIMASTGLAVFGVCIAFCSYLYVDRNYGWTQKYKTRYMVIRPDDPRAKKIQTYSSLD</sequence>
<evidence type="ECO:0000256" key="1">
    <source>
        <dbReference type="SAM" id="Phobius"/>
    </source>
</evidence>
<dbReference type="EMBL" id="NNAY01003442">
    <property type="protein sequence ID" value="OXU19407.1"/>
    <property type="molecule type" value="Genomic_DNA"/>
</dbReference>
<keyword evidence="3" id="KW-1185">Reference proteome</keyword>
<name>A0A232EM37_9HYME</name>
<protein>
    <submittedName>
        <fullName evidence="2">Uncharacterized protein</fullName>
    </submittedName>
</protein>
<dbReference type="STRING" id="543379.A0A232EM37"/>
<comment type="caution">
    <text evidence="2">The sequence shown here is derived from an EMBL/GenBank/DDBJ whole genome shotgun (WGS) entry which is preliminary data.</text>
</comment>
<evidence type="ECO:0000313" key="3">
    <source>
        <dbReference type="Proteomes" id="UP000215335"/>
    </source>
</evidence>
<proteinExistence type="predicted"/>
<evidence type="ECO:0000313" key="2">
    <source>
        <dbReference type="EMBL" id="OXU19407.1"/>
    </source>
</evidence>
<feature type="transmembrane region" description="Helical" evidence="1">
    <location>
        <begin position="24"/>
        <end position="45"/>
    </location>
</feature>
<keyword evidence="1" id="KW-0812">Transmembrane</keyword>
<gene>
    <name evidence="2" type="ORF">TSAR_004073</name>
</gene>
<dbReference type="Proteomes" id="UP000215335">
    <property type="component" value="Unassembled WGS sequence"/>
</dbReference>
<reference evidence="2 3" key="1">
    <citation type="journal article" date="2017" name="Curr. Biol.">
        <title>The Evolution of Venom by Co-option of Single-Copy Genes.</title>
        <authorList>
            <person name="Martinson E.O."/>
            <person name="Mrinalini"/>
            <person name="Kelkar Y.D."/>
            <person name="Chang C.H."/>
            <person name="Werren J.H."/>
        </authorList>
    </citation>
    <scope>NUCLEOTIDE SEQUENCE [LARGE SCALE GENOMIC DNA]</scope>
    <source>
        <strain evidence="2 3">Alberta</strain>
        <tissue evidence="2">Whole body</tissue>
    </source>
</reference>
<organism evidence="2 3">
    <name type="scientific">Trichomalopsis sarcophagae</name>
    <dbReference type="NCBI Taxonomy" id="543379"/>
    <lineage>
        <taxon>Eukaryota</taxon>
        <taxon>Metazoa</taxon>
        <taxon>Ecdysozoa</taxon>
        <taxon>Arthropoda</taxon>
        <taxon>Hexapoda</taxon>
        <taxon>Insecta</taxon>
        <taxon>Pterygota</taxon>
        <taxon>Neoptera</taxon>
        <taxon>Endopterygota</taxon>
        <taxon>Hymenoptera</taxon>
        <taxon>Apocrita</taxon>
        <taxon>Proctotrupomorpha</taxon>
        <taxon>Chalcidoidea</taxon>
        <taxon>Pteromalidae</taxon>
        <taxon>Pteromalinae</taxon>
        <taxon>Trichomalopsis</taxon>
    </lineage>
</organism>
<accession>A0A232EM37</accession>
<dbReference type="AlphaFoldDB" id="A0A232EM37"/>
<keyword evidence="1" id="KW-1133">Transmembrane helix</keyword>